<sequence>MATPSAHAPSFLRLLPPLLILALAMAAGFTMMGSFSMVQEGAKAEMGLSDFQLSLVQGVAAAVPLLLFSIPIGLLVDRTNRLRLFIGLALIWTLGTFLTATAQSVPALFMARMLAGIGTTGALTAALSLCADLCPPHQRGRALLVVTLGKALGQAGAFALAGWLLSLFLRQGAAGLFADVTPWRATHFALAAISAALILPLCLLREPARREVTAGIHAPWRVVMGELWSRRAFLGPLFIGQVSVVMADAAAAIWASPVLSRSYGLAPPDFAGWMGSLIFLTGVAGSVLGGIAADIGQKSGRRGGLLIGAVIAAALGIPAALFPIMPGIPSFAVALGALMLCGTVTGLITSVALTVMLPNELRGLCIGAFIAIAGLIGFGVAPTLVTAISGLLGGEAHLGEGLATVGVSVSIVSVGAFWLAMRRAPARPI</sequence>
<keyword evidence="3 6" id="KW-0812">Transmembrane</keyword>
<dbReference type="Proteomes" id="UP000519023">
    <property type="component" value="Unassembled WGS sequence"/>
</dbReference>
<name>A0A7X9ZUE9_9SPHN</name>
<reference evidence="8 9" key="1">
    <citation type="submission" date="2020-04" db="EMBL/GenBank/DDBJ databases">
        <title>Sphingobium sp. AR-3-1 isolated from Arctic soil.</title>
        <authorList>
            <person name="Dahal R.H."/>
            <person name="Chaudhary D.K."/>
        </authorList>
    </citation>
    <scope>NUCLEOTIDE SEQUENCE [LARGE SCALE GENOMIC DNA]</scope>
    <source>
        <strain evidence="8 9">AR-3-1</strain>
    </source>
</reference>
<evidence type="ECO:0000256" key="5">
    <source>
        <dbReference type="ARBA" id="ARBA00023136"/>
    </source>
</evidence>
<dbReference type="InterPro" id="IPR011701">
    <property type="entry name" value="MFS"/>
</dbReference>
<evidence type="ECO:0000256" key="3">
    <source>
        <dbReference type="ARBA" id="ARBA00022692"/>
    </source>
</evidence>
<dbReference type="PANTHER" id="PTHR43124">
    <property type="entry name" value="PURINE EFFLUX PUMP PBUE"/>
    <property type="match status" value="1"/>
</dbReference>
<protein>
    <submittedName>
        <fullName evidence="8">MFS transporter</fullName>
    </submittedName>
</protein>
<evidence type="ECO:0000256" key="4">
    <source>
        <dbReference type="ARBA" id="ARBA00022989"/>
    </source>
</evidence>
<evidence type="ECO:0000256" key="1">
    <source>
        <dbReference type="ARBA" id="ARBA00004651"/>
    </source>
</evidence>
<accession>A0A7X9ZUE9</accession>
<feature type="transmembrane region" description="Helical" evidence="6">
    <location>
        <begin position="305"/>
        <end position="325"/>
    </location>
</feature>
<feature type="domain" description="Major facilitator superfamily (MFS) profile" evidence="7">
    <location>
        <begin position="17"/>
        <end position="427"/>
    </location>
</feature>
<evidence type="ECO:0000313" key="9">
    <source>
        <dbReference type="Proteomes" id="UP000519023"/>
    </source>
</evidence>
<keyword evidence="2" id="KW-1003">Cell membrane</keyword>
<feature type="transmembrane region" description="Helical" evidence="6">
    <location>
        <begin position="142"/>
        <end position="165"/>
    </location>
</feature>
<feature type="transmembrane region" description="Helical" evidence="6">
    <location>
        <begin position="364"/>
        <end position="389"/>
    </location>
</feature>
<comment type="subcellular location">
    <subcellularLocation>
        <location evidence="1">Cell membrane</location>
        <topology evidence="1">Multi-pass membrane protein</topology>
    </subcellularLocation>
</comment>
<evidence type="ECO:0000313" key="8">
    <source>
        <dbReference type="EMBL" id="NML12607.1"/>
    </source>
</evidence>
<feature type="transmembrane region" description="Helical" evidence="6">
    <location>
        <begin position="270"/>
        <end position="293"/>
    </location>
</feature>
<dbReference type="InterPro" id="IPR036259">
    <property type="entry name" value="MFS_trans_sf"/>
</dbReference>
<dbReference type="AlphaFoldDB" id="A0A7X9ZUE9"/>
<keyword evidence="9" id="KW-1185">Reference proteome</keyword>
<feature type="transmembrane region" description="Helical" evidence="6">
    <location>
        <begin position="331"/>
        <end position="357"/>
    </location>
</feature>
<dbReference type="GO" id="GO:0005886">
    <property type="term" value="C:plasma membrane"/>
    <property type="evidence" value="ECO:0007669"/>
    <property type="project" value="UniProtKB-SubCell"/>
</dbReference>
<dbReference type="Pfam" id="PF07690">
    <property type="entry name" value="MFS_1"/>
    <property type="match status" value="1"/>
</dbReference>
<feature type="transmembrane region" description="Helical" evidence="6">
    <location>
        <begin position="233"/>
        <end position="255"/>
    </location>
</feature>
<feature type="transmembrane region" description="Helical" evidence="6">
    <location>
        <begin position="12"/>
        <end position="35"/>
    </location>
</feature>
<evidence type="ECO:0000259" key="7">
    <source>
        <dbReference type="PROSITE" id="PS50850"/>
    </source>
</evidence>
<feature type="transmembrane region" description="Helical" evidence="6">
    <location>
        <begin position="109"/>
        <end position="130"/>
    </location>
</feature>
<dbReference type="InterPro" id="IPR050189">
    <property type="entry name" value="MFS_Efflux_Transporters"/>
</dbReference>
<dbReference type="RefSeq" id="WP_169574957.1">
    <property type="nucleotide sequence ID" value="NZ_JABBFV010000023.1"/>
</dbReference>
<dbReference type="InterPro" id="IPR020846">
    <property type="entry name" value="MFS_dom"/>
</dbReference>
<dbReference type="SUPFAM" id="SSF103473">
    <property type="entry name" value="MFS general substrate transporter"/>
    <property type="match status" value="1"/>
</dbReference>
<dbReference type="GO" id="GO:0022857">
    <property type="term" value="F:transmembrane transporter activity"/>
    <property type="evidence" value="ECO:0007669"/>
    <property type="project" value="InterPro"/>
</dbReference>
<dbReference type="Gene3D" id="1.20.1250.20">
    <property type="entry name" value="MFS general substrate transporter like domains"/>
    <property type="match status" value="1"/>
</dbReference>
<evidence type="ECO:0000256" key="6">
    <source>
        <dbReference type="SAM" id="Phobius"/>
    </source>
</evidence>
<feature type="transmembrane region" description="Helical" evidence="6">
    <location>
        <begin position="401"/>
        <end position="421"/>
    </location>
</feature>
<organism evidence="8 9">
    <name type="scientific">Sphingobium psychrophilum</name>
    <dbReference type="NCBI Taxonomy" id="2728834"/>
    <lineage>
        <taxon>Bacteria</taxon>
        <taxon>Pseudomonadati</taxon>
        <taxon>Pseudomonadota</taxon>
        <taxon>Alphaproteobacteria</taxon>
        <taxon>Sphingomonadales</taxon>
        <taxon>Sphingomonadaceae</taxon>
        <taxon>Sphingobium</taxon>
    </lineage>
</organism>
<proteinExistence type="predicted"/>
<keyword evidence="4 6" id="KW-1133">Transmembrane helix</keyword>
<evidence type="ECO:0000256" key="2">
    <source>
        <dbReference type="ARBA" id="ARBA00022475"/>
    </source>
</evidence>
<dbReference type="PROSITE" id="PS50850">
    <property type="entry name" value="MFS"/>
    <property type="match status" value="1"/>
</dbReference>
<dbReference type="PANTHER" id="PTHR43124:SF3">
    <property type="entry name" value="CHLORAMPHENICOL EFFLUX PUMP RV0191"/>
    <property type="match status" value="1"/>
</dbReference>
<gene>
    <name evidence="8" type="ORF">HHL08_21155</name>
</gene>
<comment type="caution">
    <text evidence="8">The sequence shown here is derived from an EMBL/GenBank/DDBJ whole genome shotgun (WGS) entry which is preliminary data.</text>
</comment>
<feature type="transmembrane region" description="Helical" evidence="6">
    <location>
        <begin position="55"/>
        <end position="75"/>
    </location>
</feature>
<keyword evidence="5 6" id="KW-0472">Membrane</keyword>
<feature type="transmembrane region" description="Helical" evidence="6">
    <location>
        <begin position="82"/>
        <end position="103"/>
    </location>
</feature>
<feature type="transmembrane region" description="Helical" evidence="6">
    <location>
        <begin position="185"/>
        <end position="204"/>
    </location>
</feature>
<dbReference type="EMBL" id="JABBFV010000023">
    <property type="protein sequence ID" value="NML12607.1"/>
    <property type="molecule type" value="Genomic_DNA"/>
</dbReference>